<protein>
    <submittedName>
        <fullName evidence="2">Uncharacterized protein</fullName>
    </submittedName>
</protein>
<evidence type="ECO:0000256" key="1">
    <source>
        <dbReference type="SAM" id="MobiDB-lite"/>
    </source>
</evidence>
<name>A0AAD7HT59_9AGAR</name>
<evidence type="ECO:0000313" key="3">
    <source>
        <dbReference type="Proteomes" id="UP001215280"/>
    </source>
</evidence>
<feature type="compositionally biased region" description="Polar residues" evidence="1">
    <location>
        <begin position="120"/>
        <end position="132"/>
    </location>
</feature>
<evidence type="ECO:0000313" key="2">
    <source>
        <dbReference type="EMBL" id="KAJ7727683.1"/>
    </source>
</evidence>
<sequence length="162" mass="18034">MSHPQEKGWDVPLEDKIVEGCPTSEANGWDVPPQKQNRVGCPTLEAKQGGMSHLRSKTGWDVPPQKQNGWDIPPQKQNGVGHPPSETKWAQKEAGHPTYLELADNDTVCKQADVQCTATIRPNNYVDQQEPSEGQGRAHSYEDQQEHQELSEAQGRALQEAF</sequence>
<gene>
    <name evidence="2" type="ORF">DFH07DRAFT_782421</name>
</gene>
<proteinExistence type="predicted"/>
<feature type="region of interest" description="Disordered" evidence="1">
    <location>
        <begin position="120"/>
        <end position="162"/>
    </location>
</feature>
<accession>A0AAD7HT59</accession>
<dbReference type="Proteomes" id="UP001215280">
    <property type="component" value="Unassembled WGS sequence"/>
</dbReference>
<reference evidence="2" key="1">
    <citation type="submission" date="2023-03" db="EMBL/GenBank/DDBJ databases">
        <title>Massive genome expansion in bonnet fungi (Mycena s.s.) driven by repeated elements and novel gene families across ecological guilds.</title>
        <authorList>
            <consortium name="Lawrence Berkeley National Laboratory"/>
            <person name="Harder C.B."/>
            <person name="Miyauchi S."/>
            <person name="Viragh M."/>
            <person name="Kuo A."/>
            <person name="Thoen E."/>
            <person name="Andreopoulos B."/>
            <person name="Lu D."/>
            <person name="Skrede I."/>
            <person name="Drula E."/>
            <person name="Henrissat B."/>
            <person name="Morin E."/>
            <person name="Kohler A."/>
            <person name="Barry K."/>
            <person name="LaButti K."/>
            <person name="Morin E."/>
            <person name="Salamov A."/>
            <person name="Lipzen A."/>
            <person name="Mereny Z."/>
            <person name="Hegedus B."/>
            <person name="Baldrian P."/>
            <person name="Stursova M."/>
            <person name="Weitz H."/>
            <person name="Taylor A."/>
            <person name="Grigoriev I.V."/>
            <person name="Nagy L.G."/>
            <person name="Martin F."/>
            <person name="Kauserud H."/>
        </authorList>
    </citation>
    <scope>NUCLEOTIDE SEQUENCE</scope>
    <source>
        <strain evidence="2">CBHHK188m</strain>
    </source>
</reference>
<dbReference type="EMBL" id="JARJLG010000210">
    <property type="protein sequence ID" value="KAJ7727683.1"/>
    <property type="molecule type" value="Genomic_DNA"/>
</dbReference>
<feature type="region of interest" description="Disordered" evidence="1">
    <location>
        <begin position="49"/>
        <end position="94"/>
    </location>
</feature>
<feature type="compositionally biased region" description="Basic and acidic residues" evidence="1">
    <location>
        <begin position="139"/>
        <end position="150"/>
    </location>
</feature>
<dbReference type="AlphaFoldDB" id="A0AAD7HT59"/>
<organism evidence="2 3">
    <name type="scientific">Mycena maculata</name>
    <dbReference type="NCBI Taxonomy" id="230809"/>
    <lineage>
        <taxon>Eukaryota</taxon>
        <taxon>Fungi</taxon>
        <taxon>Dikarya</taxon>
        <taxon>Basidiomycota</taxon>
        <taxon>Agaricomycotina</taxon>
        <taxon>Agaricomycetes</taxon>
        <taxon>Agaricomycetidae</taxon>
        <taxon>Agaricales</taxon>
        <taxon>Marasmiineae</taxon>
        <taxon>Mycenaceae</taxon>
        <taxon>Mycena</taxon>
    </lineage>
</organism>
<keyword evidence="3" id="KW-1185">Reference proteome</keyword>
<comment type="caution">
    <text evidence="2">The sequence shown here is derived from an EMBL/GenBank/DDBJ whole genome shotgun (WGS) entry which is preliminary data.</text>
</comment>